<keyword evidence="1" id="KW-0805">Transcription regulation</keyword>
<keyword evidence="4" id="KW-0597">Phosphoprotein</keyword>
<sequence length="532" mass="61636">MLTMCVMDDIKMVVNGIAYQIPWEKHGIRIVGTAEDGQRGLEMIRELRPDIVLTDICMPHLSGRDMIRKMVEEHLPSRVIFMSGFNDFVYAQEAVRLGAFDYLSKPFTPAQVVETVVKLREAIVEEAEKTAKMRLLEMELLENRRHQRDDFLRKLLHRAPSVDNEQQWNNWQMHKMLPCYRTLIFDTERGEQGKSLAKMNEHTITALREMIEEREDGIVLHDGSQRIVALLPASRSIDMESLWQEAAACIEGEGAGPISLGYSTIQEGPAQLAYAYQEADRALGYRFYSSTGGCYSYERTQRTSDIPRYAPDKEKALLYALRSGNNEQTEYMLDELFLEWISQSDYCRPELMVQQFKTLCMTVYRTMLEVLEGVPCNGLAERLSDIQGLPLLTFAEWMNITTEFCSFCCECIRGQQNKEYSRVIQQVKQYIEDHLDSDLTVNSCARAVHLSPSYLANLFKRETSMTLANYVTTLRIEKAKQWLLEGMQVQLISARLGYEDRPYFSEMFKKHCGMNPSMFRQHYFEQQNAKKR</sequence>
<dbReference type="CDD" id="cd17536">
    <property type="entry name" value="REC_YesN-like"/>
    <property type="match status" value="1"/>
</dbReference>
<name>A0ABW4RN90_9BACL</name>
<dbReference type="InterPro" id="IPR011006">
    <property type="entry name" value="CheY-like_superfamily"/>
</dbReference>
<proteinExistence type="predicted"/>
<dbReference type="PROSITE" id="PS50110">
    <property type="entry name" value="RESPONSE_REGULATORY"/>
    <property type="match status" value="1"/>
</dbReference>
<evidence type="ECO:0000313" key="8">
    <source>
        <dbReference type="Proteomes" id="UP001597233"/>
    </source>
</evidence>
<dbReference type="InterPro" id="IPR018060">
    <property type="entry name" value="HTH_AraC"/>
</dbReference>
<reference evidence="8" key="1">
    <citation type="journal article" date="2019" name="Int. J. Syst. Evol. Microbiol.">
        <title>The Global Catalogue of Microorganisms (GCM) 10K type strain sequencing project: providing services to taxonomists for standard genome sequencing and annotation.</title>
        <authorList>
            <consortium name="The Broad Institute Genomics Platform"/>
            <consortium name="The Broad Institute Genome Sequencing Center for Infectious Disease"/>
            <person name="Wu L."/>
            <person name="Ma J."/>
        </authorList>
    </citation>
    <scope>NUCLEOTIDE SEQUENCE [LARGE SCALE GENOMIC DNA]</scope>
    <source>
        <strain evidence="8">CCUG 54950</strain>
    </source>
</reference>
<evidence type="ECO:0000256" key="4">
    <source>
        <dbReference type="PROSITE-ProRule" id="PRU00169"/>
    </source>
</evidence>
<protein>
    <submittedName>
        <fullName evidence="7">Response regulator</fullName>
    </submittedName>
</protein>
<evidence type="ECO:0000259" key="6">
    <source>
        <dbReference type="PROSITE" id="PS50110"/>
    </source>
</evidence>
<evidence type="ECO:0000313" key="7">
    <source>
        <dbReference type="EMBL" id="MFD1887725.1"/>
    </source>
</evidence>
<evidence type="ECO:0000256" key="3">
    <source>
        <dbReference type="ARBA" id="ARBA00023163"/>
    </source>
</evidence>
<organism evidence="7 8">
    <name type="scientific">Paenibacillus wenxiniae</name>
    <dbReference type="NCBI Taxonomy" id="1636843"/>
    <lineage>
        <taxon>Bacteria</taxon>
        <taxon>Bacillati</taxon>
        <taxon>Bacillota</taxon>
        <taxon>Bacilli</taxon>
        <taxon>Bacillales</taxon>
        <taxon>Paenibacillaceae</taxon>
        <taxon>Paenibacillus</taxon>
    </lineage>
</organism>
<dbReference type="Proteomes" id="UP001597233">
    <property type="component" value="Unassembled WGS sequence"/>
</dbReference>
<keyword evidence="2" id="KW-0238">DNA-binding</keyword>
<dbReference type="PROSITE" id="PS01124">
    <property type="entry name" value="HTH_ARAC_FAMILY_2"/>
    <property type="match status" value="1"/>
</dbReference>
<keyword evidence="8" id="KW-1185">Reference proteome</keyword>
<dbReference type="PANTHER" id="PTHR43280:SF2">
    <property type="entry name" value="HTH-TYPE TRANSCRIPTIONAL REGULATOR EXSA"/>
    <property type="match status" value="1"/>
</dbReference>
<keyword evidence="3" id="KW-0804">Transcription</keyword>
<comment type="caution">
    <text evidence="7">The sequence shown here is derived from an EMBL/GenBank/DDBJ whole genome shotgun (WGS) entry which is preliminary data.</text>
</comment>
<evidence type="ECO:0000256" key="2">
    <source>
        <dbReference type="ARBA" id="ARBA00023125"/>
    </source>
</evidence>
<dbReference type="Gene3D" id="1.10.10.60">
    <property type="entry name" value="Homeodomain-like"/>
    <property type="match status" value="2"/>
</dbReference>
<feature type="domain" description="Response regulatory" evidence="6">
    <location>
        <begin position="3"/>
        <end position="120"/>
    </location>
</feature>
<dbReference type="Pfam" id="PF12833">
    <property type="entry name" value="HTH_18"/>
    <property type="match status" value="1"/>
</dbReference>
<accession>A0ABW4RN90</accession>
<evidence type="ECO:0000259" key="5">
    <source>
        <dbReference type="PROSITE" id="PS01124"/>
    </source>
</evidence>
<dbReference type="InterPro" id="IPR001789">
    <property type="entry name" value="Sig_transdc_resp-reg_receiver"/>
</dbReference>
<dbReference type="PANTHER" id="PTHR43280">
    <property type="entry name" value="ARAC-FAMILY TRANSCRIPTIONAL REGULATOR"/>
    <property type="match status" value="1"/>
</dbReference>
<feature type="modified residue" description="4-aspartylphosphate" evidence="4">
    <location>
        <position position="55"/>
    </location>
</feature>
<dbReference type="InterPro" id="IPR041522">
    <property type="entry name" value="CdaR_GGDEF"/>
</dbReference>
<dbReference type="Pfam" id="PF00072">
    <property type="entry name" value="Response_reg"/>
    <property type="match status" value="1"/>
</dbReference>
<evidence type="ECO:0000256" key="1">
    <source>
        <dbReference type="ARBA" id="ARBA00023015"/>
    </source>
</evidence>
<dbReference type="EMBL" id="JBHUEH010000032">
    <property type="protein sequence ID" value="MFD1887725.1"/>
    <property type="molecule type" value="Genomic_DNA"/>
</dbReference>
<dbReference type="InterPro" id="IPR009057">
    <property type="entry name" value="Homeodomain-like_sf"/>
</dbReference>
<dbReference type="SUPFAM" id="SSF52172">
    <property type="entry name" value="CheY-like"/>
    <property type="match status" value="1"/>
</dbReference>
<dbReference type="SMART" id="SM00342">
    <property type="entry name" value="HTH_ARAC"/>
    <property type="match status" value="1"/>
</dbReference>
<dbReference type="RefSeq" id="WP_347324121.1">
    <property type="nucleotide sequence ID" value="NZ_JBCGUH010000002.1"/>
</dbReference>
<gene>
    <name evidence="7" type="ORF">ACFSC9_19795</name>
</gene>
<dbReference type="Pfam" id="PF17853">
    <property type="entry name" value="GGDEF_2"/>
    <property type="match status" value="1"/>
</dbReference>
<feature type="domain" description="HTH araC/xylS-type" evidence="5">
    <location>
        <begin position="425"/>
        <end position="522"/>
    </location>
</feature>
<dbReference type="SMART" id="SM00448">
    <property type="entry name" value="REC"/>
    <property type="match status" value="1"/>
</dbReference>
<dbReference type="SUPFAM" id="SSF46689">
    <property type="entry name" value="Homeodomain-like"/>
    <property type="match status" value="2"/>
</dbReference>
<dbReference type="Gene3D" id="3.40.50.2300">
    <property type="match status" value="1"/>
</dbReference>